<gene>
    <name evidence="4" type="ordered locus">Acid_4379</name>
</gene>
<dbReference type="eggNOG" id="COG1999">
    <property type="taxonomic scope" value="Bacteria"/>
</dbReference>
<dbReference type="STRING" id="234267.Acid_4379"/>
<dbReference type="PANTHER" id="PTHR12151">
    <property type="entry name" value="ELECTRON TRANSPORT PROTIN SCO1/SENC FAMILY MEMBER"/>
    <property type="match status" value="1"/>
</dbReference>
<evidence type="ECO:0000256" key="3">
    <source>
        <dbReference type="PIRSR" id="PIRSR603782-2"/>
    </source>
</evidence>
<reference evidence="4" key="1">
    <citation type="submission" date="2006-10" db="EMBL/GenBank/DDBJ databases">
        <title>Complete sequence of Solibacter usitatus Ellin6076.</title>
        <authorList>
            <consortium name="US DOE Joint Genome Institute"/>
            <person name="Copeland A."/>
            <person name="Lucas S."/>
            <person name="Lapidus A."/>
            <person name="Barry K."/>
            <person name="Detter J.C."/>
            <person name="Glavina del Rio T."/>
            <person name="Hammon N."/>
            <person name="Israni S."/>
            <person name="Dalin E."/>
            <person name="Tice H."/>
            <person name="Pitluck S."/>
            <person name="Thompson L.S."/>
            <person name="Brettin T."/>
            <person name="Bruce D."/>
            <person name="Han C."/>
            <person name="Tapia R."/>
            <person name="Gilna P."/>
            <person name="Schmutz J."/>
            <person name="Larimer F."/>
            <person name="Land M."/>
            <person name="Hauser L."/>
            <person name="Kyrpides N."/>
            <person name="Mikhailova N."/>
            <person name="Janssen P.H."/>
            <person name="Kuske C.R."/>
            <person name="Richardson P."/>
        </authorList>
    </citation>
    <scope>NUCLEOTIDE SEQUENCE</scope>
    <source>
        <strain evidence="4">Ellin6076</strain>
    </source>
</reference>
<feature type="binding site" evidence="2">
    <location>
        <position position="63"/>
    </location>
    <ligand>
        <name>Cu cation</name>
        <dbReference type="ChEBI" id="CHEBI:23378"/>
    </ligand>
</feature>
<dbReference type="EMBL" id="CP000473">
    <property type="protein sequence ID" value="ABJ85340.1"/>
    <property type="molecule type" value="Genomic_DNA"/>
</dbReference>
<dbReference type="GO" id="GO:0046872">
    <property type="term" value="F:metal ion binding"/>
    <property type="evidence" value="ECO:0007669"/>
    <property type="project" value="UniProtKB-KW"/>
</dbReference>
<name>Q01YC5_SOLUE</name>
<dbReference type="KEGG" id="sus:Acid_4379"/>
<dbReference type="InterPro" id="IPR003782">
    <property type="entry name" value="SCO1/SenC"/>
</dbReference>
<dbReference type="PANTHER" id="PTHR12151:SF25">
    <property type="entry name" value="LINALOOL DEHYDRATASE_ISOMERASE DOMAIN-CONTAINING PROTEIN"/>
    <property type="match status" value="1"/>
</dbReference>
<sequence length="183" mass="20481" precursor="true">MRGLGVIGCLLLAACVQVKPLPVLGEVPQFQLTASDDRGFDSKSLDGHIWIADFIYTTCDGPCPMMSHQMRGIQNSTASTPEVKLVSFTVDPAHDSPPVLAKYSKHFQADPNRWYFLTGEMERLNELGVKSFKLNNVDGSLSHSTRFALVDGKRRIRGYYLSSDDDFPKRLLHDIHQLQGERS</sequence>
<keyword evidence="3" id="KW-1015">Disulfide bond</keyword>
<dbReference type="Pfam" id="PF02630">
    <property type="entry name" value="SCO1-SenC"/>
    <property type="match status" value="1"/>
</dbReference>
<evidence type="ECO:0000256" key="2">
    <source>
        <dbReference type="PIRSR" id="PIRSR603782-1"/>
    </source>
</evidence>
<dbReference type="InParanoid" id="Q01YC5"/>
<dbReference type="SUPFAM" id="SSF52833">
    <property type="entry name" value="Thioredoxin-like"/>
    <property type="match status" value="1"/>
</dbReference>
<feature type="binding site" evidence="2">
    <location>
        <position position="59"/>
    </location>
    <ligand>
        <name>Cu cation</name>
        <dbReference type="ChEBI" id="CHEBI:23378"/>
    </ligand>
</feature>
<feature type="disulfide bond" description="Redox-active" evidence="3">
    <location>
        <begin position="59"/>
        <end position="63"/>
    </location>
</feature>
<dbReference type="InterPro" id="IPR036249">
    <property type="entry name" value="Thioredoxin-like_sf"/>
</dbReference>
<dbReference type="OrthoDB" id="9811998at2"/>
<proteinExistence type="inferred from homology"/>
<comment type="similarity">
    <text evidence="1">Belongs to the SCO1/2 family.</text>
</comment>
<evidence type="ECO:0000313" key="4">
    <source>
        <dbReference type="EMBL" id="ABJ85340.1"/>
    </source>
</evidence>
<protein>
    <submittedName>
        <fullName evidence="4">Electron transport protein SCO1/SenC</fullName>
    </submittedName>
</protein>
<keyword evidence="2" id="KW-0186">Copper</keyword>
<feature type="binding site" evidence="2">
    <location>
        <position position="143"/>
    </location>
    <ligand>
        <name>Cu cation</name>
        <dbReference type="ChEBI" id="CHEBI:23378"/>
    </ligand>
</feature>
<dbReference type="AlphaFoldDB" id="Q01YC5"/>
<organism evidence="4">
    <name type="scientific">Solibacter usitatus (strain Ellin6076)</name>
    <dbReference type="NCBI Taxonomy" id="234267"/>
    <lineage>
        <taxon>Bacteria</taxon>
        <taxon>Pseudomonadati</taxon>
        <taxon>Acidobacteriota</taxon>
        <taxon>Terriglobia</taxon>
        <taxon>Bryobacterales</taxon>
        <taxon>Solibacteraceae</taxon>
        <taxon>Candidatus Solibacter</taxon>
    </lineage>
</organism>
<dbReference type="PROSITE" id="PS51257">
    <property type="entry name" value="PROKAR_LIPOPROTEIN"/>
    <property type="match status" value="1"/>
</dbReference>
<keyword evidence="2" id="KW-0479">Metal-binding</keyword>
<dbReference type="Gene3D" id="3.40.30.10">
    <property type="entry name" value="Glutaredoxin"/>
    <property type="match status" value="1"/>
</dbReference>
<dbReference type="HOGENOM" id="CLU_050131_2_1_0"/>
<accession>Q01YC5</accession>
<dbReference type="CDD" id="cd02968">
    <property type="entry name" value="SCO"/>
    <property type="match status" value="1"/>
</dbReference>
<evidence type="ECO:0000256" key="1">
    <source>
        <dbReference type="ARBA" id="ARBA00010996"/>
    </source>
</evidence>